<keyword evidence="3" id="KW-1133">Transmembrane helix</keyword>
<evidence type="ECO:0000256" key="1">
    <source>
        <dbReference type="ARBA" id="ARBA00022729"/>
    </source>
</evidence>
<evidence type="ECO:0000256" key="2">
    <source>
        <dbReference type="SAM" id="MobiDB-lite"/>
    </source>
</evidence>
<dbReference type="AlphaFoldDB" id="A0AAW1QNX8"/>
<keyword evidence="3" id="KW-0472">Membrane</keyword>
<keyword evidence="3" id="KW-0812">Transmembrane</keyword>
<dbReference type="Gene3D" id="2.40.40.10">
    <property type="entry name" value="RlpA-like domain"/>
    <property type="match status" value="1"/>
</dbReference>
<reference evidence="4 5" key="1">
    <citation type="journal article" date="2024" name="Nat. Commun.">
        <title>Phylogenomics reveals the evolutionary origins of lichenization in chlorophyte algae.</title>
        <authorList>
            <person name="Puginier C."/>
            <person name="Libourel C."/>
            <person name="Otte J."/>
            <person name="Skaloud P."/>
            <person name="Haon M."/>
            <person name="Grisel S."/>
            <person name="Petersen M."/>
            <person name="Berrin J.G."/>
            <person name="Delaux P.M."/>
            <person name="Dal Grande F."/>
            <person name="Keller J."/>
        </authorList>
    </citation>
    <scope>NUCLEOTIDE SEQUENCE [LARGE SCALE GENOMIC DNA]</scope>
    <source>
        <strain evidence="4 5">SAG 2145</strain>
    </source>
</reference>
<dbReference type="Proteomes" id="UP001438707">
    <property type="component" value="Unassembled WGS sequence"/>
</dbReference>
<accession>A0AAW1QNX8</accession>
<dbReference type="Gene3D" id="2.60.40.760">
    <property type="entry name" value="Expansin, cellulose-binding-like domain"/>
    <property type="match status" value="1"/>
</dbReference>
<keyword evidence="5" id="KW-1185">Reference proteome</keyword>
<dbReference type="PANTHER" id="PTHR31836">
    <property type="match status" value="1"/>
</dbReference>
<dbReference type="InterPro" id="IPR051477">
    <property type="entry name" value="Expansin_CellWall"/>
</dbReference>
<evidence type="ECO:0000313" key="5">
    <source>
        <dbReference type="Proteomes" id="UP001438707"/>
    </source>
</evidence>
<dbReference type="PANTHER" id="PTHR31836:SF21">
    <property type="entry name" value="EXPANSIN-LIKE PROTEIN 7"/>
    <property type="match status" value="1"/>
</dbReference>
<dbReference type="InterPro" id="IPR036908">
    <property type="entry name" value="RlpA-like_sf"/>
</dbReference>
<dbReference type="SUPFAM" id="SSF50685">
    <property type="entry name" value="Barwin-like endoglucanases"/>
    <property type="match status" value="1"/>
</dbReference>
<organism evidence="4 5">
    <name type="scientific">Apatococcus lobatus</name>
    <dbReference type="NCBI Taxonomy" id="904363"/>
    <lineage>
        <taxon>Eukaryota</taxon>
        <taxon>Viridiplantae</taxon>
        <taxon>Chlorophyta</taxon>
        <taxon>core chlorophytes</taxon>
        <taxon>Trebouxiophyceae</taxon>
        <taxon>Chlorellales</taxon>
        <taxon>Chlorellaceae</taxon>
        <taxon>Apatococcus</taxon>
    </lineage>
</organism>
<dbReference type="InterPro" id="IPR036749">
    <property type="entry name" value="Expansin_CBD_sf"/>
</dbReference>
<evidence type="ECO:0008006" key="6">
    <source>
        <dbReference type="Google" id="ProtNLM"/>
    </source>
</evidence>
<feature type="transmembrane region" description="Helical" evidence="3">
    <location>
        <begin position="23"/>
        <end position="42"/>
    </location>
</feature>
<name>A0AAW1QNX8_9CHLO</name>
<feature type="region of interest" description="Disordered" evidence="2">
    <location>
        <begin position="328"/>
        <end position="350"/>
    </location>
</feature>
<dbReference type="SUPFAM" id="SSF49590">
    <property type="entry name" value="PHL pollen allergen"/>
    <property type="match status" value="1"/>
</dbReference>
<proteinExistence type="predicted"/>
<dbReference type="EMBL" id="JALJOS010000029">
    <property type="protein sequence ID" value="KAK9822913.1"/>
    <property type="molecule type" value="Genomic_DNA"/>
</dbReference>
<evidence type="ECO:0000256" key="3">
    <source>
        <dbReference type="SAM" id="Phobius"/>
    </source>
</evidence>
<gene>
    <name evidence="4" type="ORF">WJX74_003895</name>
</gene>
<evidence type="ECO:0000313" key="4">
    <source>
        <dbReference type="EMBL" id="KAK9822913.1"/>
    </source>
</evidence>
<feature type="transmembrane region" description="Helical" evidence="3">
    <location>
        <begin position="73"/>
        <end position="96"/>
    </location>
</feature>
<sequence length="533" mass="54296">MSESQYTSLHLLKLPSGTNDNPTWRLICALALAALLIASANLPQHPPFKPLKPSKPSRRLCGRSERLRQDSMVASLPLGLIALCCVLPTAFGQFSWATFTNAAAPQSGKATYYGPGGDAQGTCSWGPNFANTLGLPATANAATTIALNDVDFSAGLACGMCVMFIGTGGGIGTTPISTTTWTLGQVTNRCPECAKGSIDINSGGDGIWAEQWYAVDCNVGSSSMTYSVVQGSQYYFEMVVSNARNPIIGVSAEINGAWLPLTRTTNNQWAYYNSQGPYSFPMPIQITCVNGATVQDTMLTYGVTAGKVQCPTSVGPAAATTAATTTAAAVASPSPPPPTPTPTATAAKAPTPAATVAAVVTSPSPAPPPPPAAPNASAIINAVVTASSVANPNVNTTATTALAPAVASPSPTPSPPPPATIATSVAAAAVSPPPPTSTSPPATTASPTTSMVILNWAQCGGAGSYCGNGGATCVDAQWPGAVCSNGFFCNRYDATWWQCQPYGGAGFGRGAYSTVEGRRRMSRRLAASSLTAL</sequence>
<protein>
    <recommendedName>
        <fullName evidence="6">Expansin-like EG45 domain-containing protein</fullName>
    </recommendedName>
</protein>
<keyword evidence="1" id="KW-0732">Signal</keyword>
<comment type="caution">
    <text evidence="4">The sequence shown here is derived from an EMBL/GenBank/DDBJ whole genome shotgun (WGS) entry which is preliminary data.</text>
</comment>